<evidence type="ECO:0000313" key="1">
    <source>
        <dbReference type="EMBL" id="AAX50537.1"/>
    </source>
</evidence>
<keyword evidence="2" id="KW-1185">Reference proteome</keyword>
<gene>
    <name evidence="1" type="ordered locus">CTA_0299</name>
</gene>
<proteinExistence type="predicted"/>
<evidence type="ECO:0000313" key="2">
    <source>
        <dbReference type="Proteomes" id="UP000002532"/>
    </source>
</evidence>
<sequence>MSERKVENVTRSKRNKLLKFLRIKNSVVYRILIFVIRQIFPVLCCICKAPGREICLSCWRRCSKRIYDNRCTRCLETLNIGEISAICSTCSALSPHLSLYLYELMPETLALYRCACLGNRSGEQSFSKAALRALILNQCSIDRIIFSSKDIERNIVESIARYLKVPCEKRSWYRKRKALDSAENICILSIYPFNRRVREEIFSQVPDNAIFMSLFPLAH</sequence>
<dbReference type="AlphaFoldDB" id="A0A0H2X264"/>
<dbReference type="HOGENOM" id="CLU_099768_0_0_0"/>
<dbReference type="Proteomes" id="UP000002532">
    <property type="component" value="Chromosome"/>
</dbReference>
<dbReference type="EMBL" id="CP000051">
    <property type="protein sequence ID" value="AAX50537.1"/>
    <property type="molecule type" value="Genomic_DNA"/>
</dbReference>
<dbReference type="RefSeq" id="WP_009871624.1">
    <property type="nucleotide sequence ID" value="NC_007429.1"/>
</dbReference>
<name>A0A0H2X264_CHLTA</name>
<organism evidence="1 2">
    <name type="scientific">Chlamydia trachomatis serovar A (strain ATCC VR-571B / DSM 19440 / HAR-13)</name>
    <dbReference type="NCBI Taxonomy" id="315277"/>
    <lineage>
        <taxon>Bacteria</taxon>
        <taxon>Pseudomonadati</taxon>
        <taxon>Chlamydiota</taxon>
        <taxon>Chlamydiia</taxon>
        <taxon>Chlamydiales</taxon>
        <taxon>Chlamydiaceae</taxon>
        <taxon>Chlamydia/Chlamydophila group</taxon>
        <taxon>Chlamydia</taxon>
    </lineage>
</organism>
<dbReference type="KEGG" id="cta:CTA_0299"/>
<reference evidence="1 2" key="1">
    <citation type="journal article" date="2005" name="Infect. Immun.">
        <title>Comparative genomic analysis of Chlamydia trachomatis oculotropic and genitotropic strains.</title>
        <authorList>
            <person name="Carlson J.H."/>
            <person name="Porcella S.F."/>
            <person name="McClarty G."/>
            <person name="Caldwell H.D."/>
        </authorList>
    </citation>
    <scope>NUCLEOTIDE SEQUENCE [LARGE SCALE GENOMIC DNA]</scope>
    <source>
        <strain evidence="2">ATCC VR-571B / DSM 19440 / HAR-13</strain>
    </source>
</reference>
<protein>
    <submittedName>
        <fullName evidence="1">Hypothetical membrane associated protein</fullName>
    </submittedName>
</protein>
<accession>A0A0H2X264</accession>